<dbReference type="EMBL" id="VXIT01000003">
    <property type="protein sequence ID" value="KAA6413893.1"/>
    <property type="molecule type" value="Genomic_DNA"/>
</dbReference>
<evidence type="ECO:0000256" key="1">
    <source>
        <dbReference type="SAM" id="Phobius"/>
    </source>
</evidence>
<sequence length="392" mass="42766">MAATGNRNAVVTPDDHGPVVAIATWFLMVSMILAVLIRVAIRLIITRAPGREDTTIVAAMLVGVGQSIAVSMAVSDGLGQRGRNLSTVQQTNVEKAEYASDLMYVLTLCLAKVSVLQLLERLAVSKMHKTLAKVMSYVVVVWTLAAFFTLAFRCGVSHPWARVSGECIDDFSFWLGIAPVDILTELSMIALPILMMLPVQVVLSKKITILVAFIFRVLVILATILRLVCLHTAYLSSDFTFFSVNSAITTQCVLSLTIFTACIPCLKPFLDGFDSGMLGVGLRRRAPAGSSGNLYGFGDISNTKDSSMRSPIGHKEIKGMGYSGAIVAAETEESTCRREDSRSISSTKSDQMIIKRTDHWHVQDEQAILQPTSRIDEEDSVIEPRKAVQSIF</sequence>
<feature type="transmembrane region" description="Helical" evidence="1">
    <location>
        <begin position="56"/>
        <end position="74"/>
    </location>
</feature>
<feature type="domain" description="Rhodopsin" evidence="2">
    <location>
        <begin position="37"/>
        <end position="270"/>
    </location>
</feature>
<evidence type="ECO:0000313" key="3">
    <source>
        <dbReference type="EMBL" id="KAA6413893.1"/>
    </source>
</evidence>
<feature type="transmembrane region" description="Helical" evidence="1">
    <location>
        <begin position="207"/>
        <end position="228"/>
    </location>
</feature>
<keyword evidence="1" id="KW-0812">Transmembrane</keyword>
<dbReference type="Proteomes" id="UP000324767">
    <property type="component" value="Unassembled WGS sequence"/>
</dbReference>
<feature type="transmembrane region" description="Helical" evidence="1">
    <location>
        <begin position="20"/>
        <end position="44"/>
    </location>
</feature>
<reference evidence="3 4" key="1">
    <citation type="submission" date="2019-09" db="EMBL/GenBank/DDBJ databases">
        <title>The hologenome of the rock-dwelling lichen Lasallia pustulata.</title>
        <authorList>
            <person name="Greshake Tzovaras B."/>
            <person name="Segers F."/>
            <person name="Bicker A."/>
            <person name="Dal Grande F."/>
            <person name="Otte J."/>
            <person name="Hankeln T."/>
            <person name="Schmitt I."/>
            <person name="Ebersberger I."/>
        </authorList>
    </citation>
    <scope>NUCLEOTIDE SEQUENCE [LARGE SCALE GENOMIC DNA]</scope>
    <source>
        <strain evidence="3">A1-1</strain>
    </source>
</reference>
<name>A0A5M8PW40_9LECA</name>
<keyword evidence="1" id="KW-1133">Transmembrane helix</keyword>
<dbReference type="PANTHER" id="PTHR38794">
    <property type="entry name" value="INTEGRAL MEMBRANE PROTEIN"/>
    <property type="match status" value="1"/>
</dbReference>
<organism evidence="3 4">
    <name type="scientific">Lasallia pustulata</name>
    <dbReference type="NCBI Taxonomy" id="136370"/>
    <lineage>
        <taxon>Eukaryota</taxon>
        <taxon>Fungi</taxon>
        <taxon>Dikarya</taxon>
        <taxon>Ascomycota</taxon>
        <taxon>Pezizomycotina</taxon>
        <taxon>Lecanoromycetes</taxon>
        <taxon>OSLEUM clade</taxon>
        <taxon>Umbilicariomycetidae</taxon>
        <taxon>Umbilicariales</taxon>
        <taxon>Umbilicariaceae</taxon>
        <taxon>Lasallia</taxon>
    </lineage>
</organism>
<dbReference type="PANTHER" id="PTHR38794:SF3">
    <property type="entry name" value="INTEGRAL MEMBRANE PROTEIN"/>
    <property type="match status" value="1"/>
</dbReference>
<dbReference type="Pfam" id="PF20684">
    <property type="entry name" value="Fung_rhodopsin"/>
    <property type="match status" value="1"/>
</dbReference>
<evidence type="ECO:0000313" key="4">
    <source>
        <dbReference type="Proteomes" id="UP000324767"/>
    </source>
</evidence>
<comment type="caution">
    <text evidence="3">The sequence shown here is derived from an EMBL/GenBank/DDBJ whole genome shotgun (WGS) entry which is preliminary data.</text>
</comment>
<dbReference type="AlphaFoldDB" id="A0A5M8PW40"/>
<proteinExistence type="predicted"/>
<keyword evidence="1" id="KW-0472">Membrane</keyword>
<feature type="transmembrane region" description="Helical" evidence="1">
    <location>
        <begin position="131"/>
        <end position="152"/>
    </location>
</feature>
<dbReference type="OrthoDB" id="3918601at2759"/>
<gene>
    <name evidence="3" type="ORF">FRX48_02255</name>
</gene>
<feature type="transmembrane region" description="Helical" evidence="1">
    <location>
        <begin position="172"/>
        <end position="195"/>
    </location>
</feature>
<accession>A0A5M8PW40</accession>
<protein>
    <recommendedName>
        <fullName evidence="2">Rhodopsin domain-containing protein</fullName>
    </recommendedName>
</protein>
<feature type="transmembrane region" description="Helical" evidence="1">
    <location>
        <begin position="248"/>
        <end position="266"/>
    </location>
</feature>
<evidence type="ECO:0000259" key="2">
    <source>
        <dbReference type="Pfam" id="PF20684"/>
    </source>
</evidence>
<dbReference type="InterPro" id="IPR049326">
    <property type="entry name" value="Rhodopsin_dom_fungi"/>
</dbReference>